<dbReference type="SUPFAM" id="SSF55729">
    <property type="entry name" value="Acyl-CoA N-acyltransferases (Nat)"/>
    <property type="match status" value="1"/>
</dbReference>
<dbReference type="GO" id="GO:0016746">
    <property type="term" value="F:acyltransferase activity"/>
    <property type="evidence" value="ECO:0007669"/>
    <property type="project" value="UniProtKB-KW"/>
</dbReference>
<keyword evidence="2" id="KW-0808">Transferase</keyword>
<sequence>MLNYKKVLKTDQFILRPIKEDDFEEMKELTKNDKVWTYFTSNLSKQEELLNWIKIAIKSIENEERLAFTIIDRKNDKIIGSTSLGNFSARDKRIEIGWTWLSESIQGTGINQIIKLILLKYCFEELHLERVESKTDVLNIAARKGLKKSGFIEEGILRSHTLLANGRR</sequence>
<comment type="caution">
    <text evidence="2">The sequence shown here is derived from an EMBL/GenBank/DDBJ whole genome shotgun (WGS) entry which is preliminary data.</text>
</comment>
<dbReference type="InterPro" id="IPR016181">
    <property type="entry name" value="Acyl_CoA_acyltransferase"/>
</dbReference>
<feature type="domain" description="N-acetyltransferase" evidence="1">
    <location>
        <begin position="13"/>
        <end position="168"/>
    </location>
</feature>
<dbReference type="EMBL" id="JBHTJP010000032">
    <property type="protein sequence ID" value="MFD0976787.1"/>
    <property type="molecule type" value="Genomic_DNA"/>
</dbReference>
<dbReference type="PANTHER" id="PTHR43610:SF1">
    <property type="entry name" value="N-ACETYLTRANSFERASE DOMAIN-CONTAINING PROTEIN"/>
    <property type="match status" value="1"/>
</dbReference>
<evidence type="ECO:0000259" key="1">
    <source>
        <dbReference type="PROSITE" id="PS51186"/>
    </source>
</evidence>
<feature type="non-terminal residue" evidence="2">
    <location>
        <position position="168"/>
    </location>
</feature>
<dbReference type="Pfam" id="PF13302">
    <property type="entry name" value="Acetyltransf_3"/>
    <property type="match status" value="1"/>
</dbReference>
<dbReference type="PROSITE" id="PS51186">
    <property type="entry name" value="GNAT"/>
    <property type="match status" value="1"/>
</dbReference>
<dbReference type="EC" id="2.3.-.-" evidence="2"/>
<dbReference type="Proteomes" id="UP001597100">
    <property type="component" value="Unassembled WGS sequence"/>
</dbReference>
<gene>
    <name evidence="2" type="ORF">ACFQ1G_08295</name>
</gene>
<protein>
    <submittedName>
        <fullName evidence="2">GNAT family N-acetyltransferase</fullName>
        <ecNumber evidence="2">2.3.-.-</ecNumber>
    </submittedName>
</protein>
<reference evidence="3" key="1">
    <citation type="journal article" date="2019" name="Int. J. Syst. Evol. Microbiol.">
        <title>The Global Catalogue of Microorganisms (GCM) 10K type strain sequencing project: providing services to taxonomists for standard genome sequencing and annotation.</title>
        <authorList>
            <consortium name="The Broad Institute Genomics Platform"/>
            <consortium name="The Broad Institute Genome Sequencing Center for Infectious Disease"/>
            <person name="Wu L."/>
            <person name="Ma J."/>
        </authorList>
    </citation>
    <scope>NUCLEOTIDE SEQUENCE [LARGE SCALE GENOMIC DNA]</scope>
    <source>
        <strain evidence="3">CCUG 60898</strain>
    </source>
</reference>
<dbReference type="RefSeq" id="WP_380738430.1">
    <property type="nucleotide sequence ID" value="NZ_JBHTJP010000032.1"/>
</dbReference>
<dbReference type="Gene3D" id="3.40.630.30">
    <property type="match status" value="1"/>
</dbReference>
<proteinExistence type="predicted"/>
<keyword evidence="3" id="KW-1185">Reference proteome</keyword>
<evidence type="ECO:0000313" key="2">
    <source>
        <dbReference type="EMBL" id="MFD0976787.1"/>
    </source>
</evidence>
<dbReference type="InterPro" id="IPR000182">
    <property type="entry name" value="GNAT_dom"/>
</dbReference>
<accession>A0ABW3IGR3</accession>
<keyword evidence="2" id="KW-0012">Acyltransferase</keyword>
<name>A0ABW3IGR3_9FLAO</name>
<organism evidence="2 3">
    <name type="scientific">Salinimicrobium gaetbulicola</name>
    <dbReference type="NCBI Taxonomy" id="999702"/>
    <lineage>
        <taxon>Bacteria</taxon>
        <taxon>Pseudomonadati</taxon>
        <taxon>Bacteroidota</taxon>
        <taxon>Flavobacteriia</taxon>
        <taxon>Flavobacteriales</taxon>
        <taxon>Flavobacteriaceae</taxon>
        <taxon>Salinimicrobium</taxon>
    </lineage>
</organism>
<evidence type="ECO:0000313" key="3">
    <source>
        <dbReference type="Proteomes" id="UP001597100"/>
    </source>
</evidence>
<dbReference type="PANTHER" id="PTHR43610">
    <property type="entry name" value="BLL6696 PROTEIN"/>
    <property type="match status" value="1"/>
</dbReference>